<dbReference type="EMBL" id="JXCY01000007">
    <property type="protein sequence ID" value="KOY75677.1"/>
    <property type="molecule type" value="Genomic_DNA"/>
</dbReference>
<feature type="transmembrane region" description="Helical" evidence="1">
    <location>
        <begin position="90"/>
        <end position="110"/>
    </location>
</feature>
<dbReference type="Proteomes" id="UP000037778">
    <property type="component" value="Unassembled WGS sequence"/>
</dbReference>
<dbReference type="PANTHER" id="PTHR14969">
    <property type="entry name" value="SPHINGOSINE-1-PHOSPHATE PHOSPHOHYDROLASE"/>
    <property type="match status" value="1"/>
</dbReference>
<dbReference type="AlphaFoldDB" id="A0A087EPH9"/>
<dbReference type="RefSeq" id="WP_034531481.1">
    <property type="nucleotide sequence ID" value="NZ_BAABVW010000030.1"/>
</dbReference>
<feature type="domain" description="Phosphatidic acid phosphatase type 2/haloperoxidase" evidence="2">
    <location>
        <begin position="88"/>
        <end position="200"/>
    </location>
</feature>
<sequence length="222" mass="25409">MIIDKDYTRGIRLFVGLVLSLFITASVMIDSGYLRFLDSIFIGQIQKTTGGFKDTIMHMATTLASPKMDIIWIFVLAFFMWGFKFKLQALWGIFTLAGADVIGFIVKNIVRRDRPVFHSASDTGFSFPSGHVLGIFIVIAVVWIVILPHIQSNLIRRLLYVLTFLFVLLVMVSRIYLNAHFPTDTVGAVVIGYTWVQVSEMLYVRYAPRLKQHWRPVLHSYL</sequence>
<reference evidence="3 8" key="3">
    <citation type="journal article" date="2016" name="PeerJ">
        <title>Genome sequencing and analysis of the first complete genome of Lactobacillus kunkeei strain MP2, an Apis mellifera gut isolate.</title>
        <authorList>
            <person name="Asenjo F."/>
            <person name="Olmos A."/>
            <person name="Henriquez-Piskulich P."/>
            <person name="Polanco V."/>
            <person name="Aldea P."/>
            <person name="Ugalde J.A."/>
            <person name="Trombert A.N."/>
        </authorList>
    </citation>
    <scope>NUCLEOTIDE SEQUENCE [LARGE SCALE GENOMIC DNA]</scope>
    <source>
        <strain evidence="3 8">MP2</strain>
    </source>
</reference>
<dbReference type="STRING" id="148814.APS55_04750"/>
<dbReference type="CDD" id="cd03392">
    <property type="entry name" value="PAP2_like_2"/>
    <property type="match status" value="1"/>
</dbReference>
<feature type="transmembrane region" description="Helical" evidence="1">
    <location>
        <begin position="130"/>
        <end position="147"/>
    </location>
</feature>
<name>A0A087EPH9_9LACO</name>
<gene>
    <name evidence="3" type="ORF">APS55_04750</name>
    <name evidence="4" type="ORF">RZ71_00950</name>
    <name evidence="5" type="ORF">RZ72_00640</name>
</gene>
<dbReference type="Proteomes" id="UP000037749">
    <property type="component" value="Unassembled WGS sequence"/>
</dbReference>
<dbReference type="KEGG" id="lku:APS55_04750"/>
<feature type="transmembrane region" description="Helical" evidence="1">
    <location>
        <begin position="159"/>
        <end position="179"/>
    </location>
</feature>
<dbReference type="InterPro" id="IPR000326">
    <property type="entry name" value="PAP2/HPO"/>
</dbReference>
<proteinExistence type="predicted"/>
<feature type="transmembrane region" description="Helical" evidence="1">
    <location>
        <begin position="185"/>
        <end position="204"/>
    </location>
</feature>
<dbReference type="Gene3D" id="1.20.144.10">
    <property type="entry name" value="Phosphatidic acid phosphatase type 2/haloperoxidase"/>
    <property type="match status" value="2"/>
</dbReference>
<dbReference type="Proteomes" id="UP000067203">
    <property type="component" value="Chromosome"/>
</dbReference>
<keyword evidence="7" id="KW-1185">Reference proteome</keyword>
<keyword evidence="1" id="KW-0812">Transmembrane</keyword>
<reference evidence="8" key="2">
    <citation type="submission" date="2015-10" db="EMBL/GenBank/DDBJ databases">
        <title>Bioinformatic analysis of the first complete genome sequence of Lactobacillus kunkeei strain MP2, an Apis mellifera gut isolate.</title>
        <authorList>
            <person name="Asenjo F."/>
            <person name="Olmos A."/>
            <person name="Henriquez-Piskulich P."/>
            <person name="Aldea P."/>
            <person name="Ugalde J.A."/>
            <person name="Trombert A.N."/>
        </authorList>
    </citation>
    <scope>NUCLEOTIDE SEQUENCE [LARGE SCALE GENOMIC DNA]</scope>
    <source>
        <strain evidence="8">MP2</strain>
    </source>
</reference>
<evidence type="ECO:0000313" key="4">
    <source>
        <dbReference type="EMBL" id="KOY75677.1"/>
    </source>
</evidence>
<dbReference type="PATRIC" id="fig|148814.12.peg.971"/>
<protein>
    <submittedName>
        <fullName evidence="5">Phosphatase</fullName>
    </submittedName>
</protein>
<dbReference type="Pfam" id="PF01569">
    <property type="entry name" value="PAP2"/>
    <property type="match status" value="1"/>
</dbReference>
<dbReference type="OrthoDB" id="9789113at2"/>
<evidence type="ECO:0000313" key="8">
    <source>
        <dbReference type="Proteomes" id="UP000067203"/>
    </source>
</evidence>
<feature type="transmembrane region" description="Helical" evidence="1">
    <location>
        <begin position="12"/>
        <end position="29"/>
    </location>
</feature>
<dbReference type="EMBL" id="CP012920">
    <property type="protein sequence ID" value="ALJ31580.1"/>
    <property type="molecule type" value="Genomic_DNA"/>
</dbReference>
<evidence type="ECO:0000259" key="2">
    <source>
        <dbReference type="SMART" id="SM00014"/>
    </source>
</evidence>
<dbReference type="PANTHER" id="PTHR14969:SF13">
    <property type="entry name" value="AT30094P"/>
    <property type="match status" value="1"/>
</dbReference>
<accession>A0A087EPH9</accession>
<keyword evidence="1" id="KW-0472">Membrane</keyword>
<evidence type="ECO:0000313" key="3">
    <source>
        <dbReference type="EMBL" id="ALJ31580.1"/>
    </source>
</evidence>
<reference evidence="6 7" key="1">
    <citation type="journal article" date="2015" name="Genome Biol. Evol.">
        <title>Functionally Structured Genomes in Lactobacillus kunkeei Colonizing the Honey Crop and Food Products of Honeybees and Stingless Bees.</title>
        <authorList>
            <person name="Tamarit D."/>
            <person name="Ellegaard K.M."/>
            <person name="Wikander J."/>
            <person name="Olofsson T."/>
            <person name="Vasquez A."/>
            <person name="Andersson S.G."/>
        </authorList>
    </citation>
    <scope>NUCLEOTIDE SEQUENCE [LARGE SCALE GENOMIC DNA]</scope>
    <source>
        <strain evidence="4 7">LAko</strain>
        <strain evidence="5 6">LAla</strain>
    </source>
</reference>
<dbReference type="EMBL" id="JXCZ01000032">
    <property type="protein sequence ID" value="KOY78924.1"/>
    <property type="molecule type" value="Genomic_DNA"/>
</dbReference>
<keyword evidence="1" id="KW-1133">Transmembrane helix</keyword>
<dbReference type="SMART" id="SM00014">
    <property type="entry name" value="acidPPc"/>
    <property type="match status" value="1"/>
</dbReference>
<organism evidence="5 6">
    <name type="scientific">Apilactobacillus kunkeei</name>
    <dbReference type="NCBI Taxonomy" id="148814"/>
    <lineage>
        <taxon>Bacteria</taxon>
        <taxon>Bacillati</taxon>
        <taxon>Bacillota</taxon>
        <taxon>Bacilli</taxon>
        <taxon>Lactobacillales</taxon>
        <taxon>Lactobacillaceae</taxon>
        <taxon>Apilactobacillus</taxon>
    </lineage>
</organism>
<evidence type="ECO:0000313" key="7">
    <source>
        <dbReference type="Proteomes" id="UP000037778"/>
    </source>
</evidence>
<evidence type="ECO:0000256" key="1">
    <source>
        <dbReference type="SAM" id="Phobius"/>
    </source>
</evidence>
<dbReference type="SUPFAM" id="SSF48317">
    <property type="entry name" value="Acid phosphatase/Vanadium-dependent haloperoxidase"/>
    <property type="match status" value="1"/>
</dbReference>
<evidence type="ECO:0000313" key="6">
    <source>
        <dbReference type="Proteomes" id="UP000037749"/>
    </source>
</evidence>
<evidence type="ECO:0000313" key="5">
    <source>
        <dbReference type="EMBL" id="KOY78924.1"/>
    </source>
</evidence>
<feature type="transmembrane region" description="Helical" evidence="1">
    <location>
        <begin position="64"/>
        <end position="83"/>
    </location>
</feature>
<dbReference type="eggNOG" id="COG0671">
    <property type="taxonomic scope" value="Bacteria"/>
</dbReference>
<dbReference type="InterPro" id="IPR036938">
    <property type="entry name" value="PAP2/HPO_sf"/>
</dbReference>